<feature type="transmembrane region" description="Helical" evidence="6">
    <location>
        <begin position="20"/>
        <end position="37"/>
    </location>
</feature>
<dbReference type="EMBL" id="JAUIQD010000009">
    <property type="protein sequence ID" value="KAK3339855.1"/>
    <property type="molecule type" value="Genomic_DNA"/>
</dbReference>
<comment type="caution">
    <text evidence="8">The sequence shown here is derived from an EMBL/GenBank/DDBJ whole genome shotgun (WGS) entry which is preliminary data.</text>
</comment>
<evidence type="ECO:0000256" key="3">
    <source>
        <dbReference type="ARBA" id="ARBA00022989"/>
    </source>
</evidence>
<sequence length="294" mass="32242">MDVMDQPASDNKGPTLLASVYSLHAIALILFMVRLWCRLRPKYAMTAADYTISVALVARCGSVGLTTAAVVNGFGRHTIHIPRSGLAVLGNLLFANFPAARSLWVAIWATIVLQVAVMLMYIIAQLVQCNSVLARKIKIQDSQCLTPSQIWSYTYASTSIAIFSDLLCAIIPICLIKSLTRSPVEEVLVSILLGICLLGSGACIARIYYMVVFDFSSPDGFYLMVDRFIWSRAEESLMIIAACAPLMKSPVERLFKRLGLAQGFSVPRRELNKINDSFSGNGIESNYGDNSVKV</sequence>
<accession>A0AAJ0M7U9</accession>
<comment type="similarity">
    <text evidence="5">Belongs to the SAT4 family.</text>
</comment>
<feature type="transmembrane region" description="Helical" evidence="6">
    <location>
        <begin position="103"/>
        <end position="124"/>
    </location>
</feature>
<evidence type="ECO:0000256" key="2">
    <source>
        <dbReference type="ARBA" id="ARBA00022692"/>
    </source>
</evidence>
<feature type="transmembrane region" description="Helical" evidence="6">
    <location>
        <begin position="155"/>
        <end position="175"/>
    </location>
</feature>
<gene>
    <name evidence="8" type="ORF">B0T25DRAFT_586403</name>
</gene>
<dbReference type="InterPro" id="IPR049326">
    <property type="entry name" value="Rhodopsin_dom_fungi"/>
</dbReference>
<dbReference type="InterPro" id="IPR052337">
    <property type="entry name" value="SAT4-like"/>
</dbReference>
<reference evidence="8" key="2">
    <citation type="submission" date="2023-06" db="EMBL/GenBank/DDBJ databases">
        <authorList>
            <consortium name="Lawrence Berkeley National Laboratory"/>
            <person name="Haridas S."/>
            <person name="Hensen N."/>
            <person name="Bonometti L."/>
            <person name="Westerberg I."/>
            <person name="Brannstrom I.O."/>
            <person name="Guillou S."/>
            <person name="Cros-Aarteil S."/>
            <person name="Calhoun S."/>
            <person name="Kuo A."/>
            <person name="Mondo S."/>
            <person name="Pangilinan J."/>
            <person name="Riley R."/>
            <person name="Labutti K."/>
            <person name="Andreopoulos B."/>
            <person name="Lipzen A."/>
            <person name="Chen C."/>
            <person name="Yanf M."/>
            <person name="Daum C."/>
            <person name="Ng V."/>
            <person name="Clum A."/>
            <person name="Steindorff A."/>
            <person name="Ohm R."/>
            <person name="Martin F."/>
            <person name="Silar P."/>
            <person name="Natvig D."/>
            <person name="Lalanne C."/>
            <person name="Gautier V."/>
            <person name="Ament-Velasquez S.L."/>
            <person name="Kruys A."/>
            <person name="Hutchinson M.I."/>
            <person name="Powell A.J."/>
            <person name="Barry K."/>
            <person name="Miller A.N."/>
            <person name="Grigoriev I.V."/>
            <person name="Debuchy R."/>
            <person name="Gladieux P."/>
            <person name="Thoren M.H."/>
            <person name="Johannesson H."/>
        </authorList>
    </citation>
    <scope>NUCLEOTIDE SEQUENCE</scope>
    <source>
        <strain evidence="8">CBS 955.72</strain>
    </source>
</reference>
<dbReference type="PANTHER" id="PTHR33048:SF129">
    <property type="entry name" value="INTEGRAL MEMBRANE PROTEIN-RELATED"/>
    <property type="match status" value="1"/>
</dbReference>
<dbReference type="AlphaFoldDB" id="A0AAJ0M7U9"/>
<feature type="transmembrane region" description="Helical" evidence="6">
    <location>
        <begin position="187"/>
        <end position="209"/>
    </location>
</feature>
<evidence type="ECO:0000256" key="1">
    <source>
        <dbReference type="ARBA" id="ARBA00004141"/>
    </source>
</evidence>
<name>A0AAJ0M7U9_9PEZI</name>
<dbReference type="Proteomes" id="UP001275084">
    <property type="component" value="Unassembled WGS sequence"/>
</dbReference>
<organism evidence="8 9">
    <name type="scientific">Lasiosphaeria hispida</name>
    <dbReference type="NCBI Taxonomy" id="260671"/>
    <lineage>
        <taxon>Eukaryota</taxon>
        <taxon>Fungi</taxon>
        <taxon>Dikarya</taxon>
        <taxon>Ascomycota</taxon>
        <taxon>Pezizomycotina</taxon>
        <taxon>Sordariomycetes</taxon>
        <taxon>Sordariomycetidae</taxon>
        <taxon>Sordariales</taxon>
        <taxon>Lasiosphaeriaceae</taxon>
        <taxon>Lasiosphaeria</taxon>
    </lineage>
</organism>
<dbReference type="PANTHER" id="PTHR33048">
    <property type="entry name" value="PTH11-LIKE INTEGRAL MEMBRANE PROTEIN (AFU_ORTHOLOGUE AFUA_5G11245)"/>
    <property type="match status" value="1"/>
</dbReference>
<keyword evidence="2 6" id="KW-0812">Transmembrane</keyword>
<protein>
    <recommendedName>
        <fullName evidence="7">Rhodopsin domain-containing protein</fullName>
    </recommendedName>
</protein>
<dbReference type="GO" id="GO:0016020">
    <property type="term" value="C:membrane"/>
    <property type="evidence" value="ECO:0007669"/>
    <property type="project" value="UniProtKB-SubCell"/>
</dbReference>
<comment type="subcellular location">
    <subcellularLocation>
        <location evidence="1">Membrane</location>
        <topology evidence="1">Multi-pass membrane protein</topology>
    </subcellularLocation>
</comment>
<evidence type="ECO:0000313" key="9">
    <source>
        <dbReference type="Proteomes" id="UP001275084"/>
    </source>
</evidence>
<evidence type="ECO:0000313" key="8">
    <source>
        <dbReference type="EMBL" id="KAK3339855.1"/>
    </source>
</evidence>
<reference evidence="8" key="1">
    <citation type="journal article" date="2023" name="Mol. Phylogenet. Evol.">
        <title>Genome-scale phylogeny and comparative genomics of the fungal order Sordariales.</title>
        <authorList>
            <person name="Hensen N."/>
            <person name="Bonometti L."/>
            <person name="Westerberg I."/>
            <person name="Brannstrom I.O."/>
            <person name="Guillou S."/>
            <person name="Cros-Aarteil S."/>
            <person name="Calhoun S."/>
            <person name="Haridas S."/>
            <person name="Kuo A."/>
            <person name="Mondo S."/>
            <person name="Pangilinan J."/>
            <person name="Riley R."/>
            <person name="LaButti K."/>
            <person name="Andreopoulos B."/>
            <person name="Lipzen A."/>
            <person name="Chen C."/>
            <person name="Yan M."/>
            <person name="Daum C."/>
            <person name="Ng V."/>
            <person name="Clum A."/>
            <person name="Steindorff A."/>
            <person name="Ohm R.A."/>
            <person name="Martin F."/>
            <person name="Silar P."/>
            <person name="Natvig D.O."/>
            <person name="Lalanne C."/>
            <person name="Gautier V."/>
            <person name="Ament-Velasquez S.L."/>
            <person name="Kruys A."/>
            <person name="Hutchinson M.I."/>
            <person name="Powell A.J."/>
            <person name="Barry K."/>
            <person name="Miller A.N."/>
            <person name="Grigoriev I.V."/>
            <person name="Debuchy R."/>
            <person name="Gladieux P."/>
            <person name="Hiltunen Thoren M."/>
            <person name="Johannesson H."/>
        </authorList>
    </citation>
    <scope>NUCLEOTIDE SEQUENCE</scope>
    <source>
        <strain evidence="8">CBS 955.72</strain>
    </source>
</reference>
<evidence type="ECO:0000256" key="6">
    <source>
        <dbReference type="SAM" id="Phobius"/>
    </source>
</evidence>
<evidence type="ECO:0000259" key="7">
    <source>
        <dbReference type="Pfam" id="PF20684"/>
    </source>
</evidence>
<dbReference type="Pfam" id="PF20684">
    <property type="entry name" value="Fung_rhodopsin"/>
    <property type="match status" value="1"/>
</dbReference>
<evidence type="ECO:0000256" key="5">
    <source>
        <dbReference type="ARBA" id="ARBA00038359"/>
    </source>
</evidence>
<feature type="domain" description="Rhodopsin" evidence="7">
    <location>
        <begin position="97"/>
        <end position="253"/>
    </location>
</feature>
<proteinExistence type="inferred from homology"/>
<evidence type="ECO:0000256" key="4">
    <source>
        <dbReference type="ARBA" id="ARBA00023136"/>
    </source>
</evidence>
<keyword evidence="9" id="KW-1185">Reference proteome</keyword>
<keyword evidence="3 6" id="KW-1133">Transmembrane helix</keyword>
<keyword evidence="4 6" id="KW-0472">Membrane</keyword>